<dbReference type="STRING" id="569882.SAMN04490248_11550"/>
<organism evidence="3 4">
    <name type="scientific">Salinihabitans flavidus</name>
    <dbReference type="NCBI Taxonomy" id="569882"/>
    <lineage>
        <taxon>Bacteria</taxon>
        <taxon>Pseudomonadati</taxon>
        <taxon>Pseudomonadota</taxon>
        <taxon>Alphaproteobacteria</taxon>
        <taxon>Rhodobacterales</taxon>
        <taxon>Roseobacteraceae</taxon>
        <taxon>Salinihabitans</taxon>
    </lineage>
</organism>
<dbReference type="InterPro" id="IPR036388">
    <property type="entry name" value="WH-like_DNA-bd_sf"/>
</dbReference>
<dbReference type="Gene3D" id="1.10.10.10">
    <property type="entry name" value="Winged helix-like DNA-binding domain superfamily/Winged helix DNA-binding domain"/>
    <property type="match status" value="1"/>
</dbReference>
<protein>
    <submittedName>
        <fullName evidence="3">Helix-turn-helix domain-containing protein</fullName>
    </submittedName>
</protein>
<dbReference type="InterPro" id="IPR009061">
    <property type="entry name" value="DNA-bd_dom_put_sf"/>
</dbReference>
<evidence type="ECO:0000313" key="4">
    <source>
        <dbReference type="Proteomes" id="UP000198893"/>
    </source>
</evidence>
<accession>A0A1H8TF45</accession>
<dbReference type="EMBL" id="FODS01000015">
    <property type="protein sequence ID" value="SEO89376.1"/>
    <property type="molecule type" value="Genomic_DNA"/>
</dbReference>
<dbReference type="Pfam" id="PF12728">
    <property type="entry name" value="HTH_17"/>
    <property type="match status" value="1"/>
</dbReference>
<evidence type="ECO:0000259" key="2">
    <source>
        <dbReference type="Pfam" id="PF12728"/>
    </source>
</evidence>
<feature type="region of interest" description="Disordered" evidence="1">
    <location>
        <begin position="75"/>
        <end position="97"/>
    </location>
</feature>
<dbReference type="InterPro" id="IPR041657">
    <property type="entry name" value="HTH_17"/>
</dbReference>
<evidence type="ECO:0000256" key="1">
    <source>
        <dbReference type="SAM" id="MobiDB-lite"/>
    </source>
</evidence>
<reference evidence="3 4" key="1">
    <citation type="submission" date="2016-10" db="EMBL/GenBank/DDBJ databases">
        <authorList>
            <person name="de Groot N.N."/>
        </authorList>
    </citation>
    <scope>NUCLEOTIDE SEQUENCE [LARGE SCALE GENOMIC DNA]</scope>
    <source>
        <strain evidence="3 4">DSM 27842</strain>
    </source>
</reference>
<evidence type="ECO:0000313" key="3">
    <source>
        <dbReference type="EMBL" id="SEO89376.1"/>
    </source>
</evidence>
<dbReference type="OrthoDB" id="9806994at2"/>
<gene>
    <name evidence="3" type="ORF">SAMN04490248_11550</name>
</gene>
<name>A0A1H8TF45_9RHOB</name>
<dbReference type="AlphaFoldDB" id="A0A1H8TF45"/>
<proteinExistence type="predicted"/>
<sequence>MQRHCLNQKELARRWGISHRTLERWRYTGQGPVFLKLGGRVLYRLADVETFEQSQLQLALTIRNAIARAERSSRRLTADPARAANQTAAVRGAHRAC</sequence>
<keyword evidence="4" id="KW-1185">Reference proteome</keyword>
<dbReference type="SUPFAM" id="SSF46955">
    <property type="entry name" value="Putative DNA-binding domain"/>
    <property type="match status" value="1"/>
</dbReference>
<feature type="domain" description="Helix-turn-helix" evidence="2">
    <location>
        <begin position="6"/>
        <end position="54"/>
    </location>
</feature>
<dbReference type="Proteomes" id="UP000198893">
    <property type="component" value="Unassembled WGS sequence"/>
</dbReference>